<name>A0A8S1TDE7_9CILI</name>
<sequence>MNEYFMQFQNYKKGFNQEKRLQIKLSKQSKEKINKNYHMKQIFIITDSLLQKHFSMPLLLVFY</sequence>
<accession>A0A8S1TDE7</accession>
<dbReference type="EMBL" id="CAJJDO010000021">
    <property type="protein sequence ID" value="CAD8151235.1"/>
    <property type="molecule type" value="Genomic_DNA"/>
</dbReference>
<proteinExistence type="predicted"/>
<organism evidence="1 2">
    <name type="scientific">Paramecium pentaurelia</name>
    <dbReference type="NCBI Taxonomy" id="43138"/>
    <lineage>
        <taxon>Eukaryota</taxon>
        <taxon>Sar</taxon>
        <taxon>Alveolata</taxon>
        <taxon>Ciliophora</taxon>
        <taxon>Intramacronucleata</taxon>
        <taxon>Oligohymenophorea</taxon>
        <taxon>Peniculida</taxon>
        <taxon>Parameciidae</taxon>
        <taxon>Paramecium</taxon>
    </lineage>
</organism>
<evidence type="ECO:0000313" key="2">
    <source>
        <dbReference type="Proteomes" id="UP000689195"/>
    </source>
</evidence>
<dbReference type="AlphaFoldDB" id="A0A8S1TDE7"/>
<comment type="caution">
    <text evidence="1">The sequence shown here is derived from an EMBL/GenBank/DDBJ whole genome shotgun (WGS) entry which is preliminary data.</text>
</comment>
<protein>
    <submittedName>
        <fullName evidence="1">Uncharacterized protein</fullName>
    </submittedName>
</protein>
<evidence type="ECO:0000313" key="1">
    <source>
        <dbReference type="EMBL" id="CAD8151235.1"/>
    </source>
</evidence>
<keyword evidence="2" id="KW-1185">Reference proteome</keyword>
<gene>
    <name evidence="1" type="ORF">PPENT_87.1.T0210239</name>
</gene>
<reference evidence="1" key="1">
    <citation type="submission" date="2021-01" db="EMBL/GenBank/DDBJ databases">
        <authorList>
            <consortium name="Genoscope - CEA"/>
            <person name="William W."/>
        </authorList>
    </citation>
    <scope>NUCLEOTIDE SEQUENCE</scope>
</reference>
<dbReference type="Proteomes" id="UP000689195">
    <property type="component" value="Unassembled WGS sequence"/>
</dbReference>